<gene>
    <name evidence="2" type="ORF">XELAEV_18019707mg</name>
</gene>
<name>A0A974HQA9_XENLA</name>
<evidence type="ECO:0000256" key="1">
    <source>
        <dbReference type="SAM" id="Phobius"/>
    </source>
</evidence>
<keyword evidence="1" id="KW-1133">Transmembrane helix</keyword>
<keyword evidence="1" id="KW-0472">Membrane</keyword>
<proteinExistence type="predicted"/>
<feature type="transmembrane region" description="Helical" evidence="1">
    <location>
        <begin position="77"/>
        <end position="95"/>
    </location>
</feature>
<organism evidence="2 3">
    <name type="scientific">Xenopus laevis</name>
    <name type="common">African clawed frog</name>
    <dbReference type="NCBI Taxonomy" id="8355"/>
    <lineage>
        <taxon>Eukaryota</taxon>
        <taxon>Metazoa</taxon>
        <taxon>Chordata</taxon>
        <taxon>Craniata</taxon>
        <taxon>Vertebrata</taxon>
        <taxon>Euteleostomi</taxon>
        <taxon>Amphibia</taxon>
        <taxon>Batrachia</taxon>
        <taxon>Anura</taxon>
        <taxon>Pipoidea</taxon>
        <taxon>Pipidae</taxon>
        <taxon>Xenopodinae</taxon>
        <taxon>Xenopus</taxon>
        <taxon>Xenopus</taxon>
    </lineage>
</organism>
<sequence>MIGALCTRGGANHYCSTNRSLNWFTGSCTVQSSVVNHSVTWNICTFFTFFVILCIFSSSANSNKSAFLIIYRVSPSLAFVIYTISSFFAFCFYWRSLKTACDQIPLEHSLLPSSSDHDNALKWLGSQMTDRE</sequence>
<keyword evidence="1" id="KW-0812">Transmembrane</keyword>
<dbReference type="Proteomes" id="UP000694892">
    <property type="component" value="Chromosome 3S"/>
</dbReference>
<evidence type="ECO:0000313" key="2">
    <source>
        <dbReference type="EMBL" id="OCT86013.1"/>
    </source>
</evidence>
<reference evidence="3" key="1">
    <citation type="journal article" date="2016" name="Nature">
        <title>Genome evolution in the allotetraploid frog Xenopus laevis.</title>
        <authorList>
            <person name="Session A.M."/>
            <person name="Uno Y."/>
            <person name="Kwon T."/>
            <person name="Chapman J.A."/>
            <person name="Toyoda A."/>
            <person name="Takahashi S."/>
            <person name="Fukui A."/>
            <person name="Hikosaka A."/>
            <person name="Suzuki A."/>
            <person name="Kondo M."/>
            <person name="van Heeringen S.J."/>
            <person name="Quigley I."/>
            <person name="Heinz S."/>
            <person name="Ogino H."/>
            <person name="Ochi H."/>
            <person name="Hellsten U."/>
            <person name="Lyons J.B."/>
            <person name="Simakov O."/>
            <person name="Putnam N."/>
            <person name="Stites J."/>
            <person name="Kuroki Y."/>
            <person name="Tanaka T."/>
            <person name="Michiue T."/>
            <person name="Watanabe M."/>
            <person name="Bogdanovic O."/>
            <person name="Lister R."/>
            <person name="Georgiou G."/>
            <person name="Paranjpe S.S."/>
            <person name="van Kruijsbergen I."/>
            <person name="Shu S."/>
            <person name="Carlson J."/>
            <person name="Kinoshita T."/>
            <person name="Ohta Y."/>
            <person name="Mawaribuchi S."/>
            <person name="Jenkins J."/>
            <person name="Grimwood J."/>
            <person name="Schmutz J."/>
            <person name="Mitros T."/>
            <person name="Mozaffari S.V."/>
            <person name="Suzuki Y."/>
            <person name="Haramoto Y."/>
            <person name="Yamamoto T.S."/>
            <person name="Takagi C."/>
            <person name="Heald R."/>
            <person name="Miller K."/>
            <person name="Haudenschild C."/>
            <person name="Kitzman J."/>
            <person name="Nakayama T."/>
            <person name="Izutsu Y."/>
            <person name="Robert J."/>
            <person name="Fortriede J."/>
            <person name="Burns K."/>
            <person name="Lotay V."/>
            <person name="Karimi K."/>
            <person name="Yasuoka Y."/>
            <person name="Dichmann D.S."/>
            <person name="Flajnik M.F."/>
            <person name="Houston D.W."/>
            <person name="Shendure J."/>
            <person name="DuPasquier L."/>
            <person name="Vize P.D."/>
            <person name="Zorn A.M."/>
            <person name="Ito M."/>
            <person name="Marcotte E.M."/>
            <person name="Wallingford J.B."/>
            <person name="Ito Y."/>
            <person name="Asashima M."/>
            <person name="Ueno N."/>
            <person name="Matsuda Y."/>
            <person name="Veenstra G.J."/>
            <person name="Fujiyama A."/>
            <person name="Harland R.M."/>
            <person name="Taira M."/>
            <person name="Rokhsar D.S."/>
        </authorList>
    </citation>
    <scope>NUCLEOTIDE SEQUENCE [LARGE SCALE GENOMIC DNA]</scope>
    <source>
        <strain evidence="3">J</strain>
    </source>
</reference>
<feature type="transmembrane region" description="Helical" evidence="1">
    <location>
        <begin position="39"/>
        <end position="56"/>
    </location>
</feature>
<accession>A0A974HQA9</accession>
<dbReference type="AlphaFoldDB" id="A0A974HQA9"/>
<protein>
    <submittedName>
        <fullName evidence="2">Uncharacterized protein</fullName>
    </submittedName>
</protein>
<dbReference type="EMBL" id="CM004471">
    <property type="protein sequence ID" value="OCT86013.1"/>
    <property type="molecule type" value="Genomic_DNA"/>
</dbReference>
<evidence type="ECO:0000313" key="3">
    <source>
        <dbReference type="Proteomes" id="UP000694892"/>
    </source>
</evidence>